<dbReference type="Gene3D" id="3.20.20.190">
    <property type="entry name" value="Phosphatidylinositol (PI) phosphodiesterase"/>
    <property type="match status" value="1"/>
</dbReference>
<dbReference type="EMBL" id="FOSP01000001">
    <property type="protein sequence ID" value="SFK17820.1"/>
    <property type="molecule type" value="Genomic_DNA"/>
</dbReference>
<dbReference type="PROSITE" id="PS51704">
    <property type="entry name" value="GP_PDE"/>
    <property type="match status" value="1"/>
</dbReference>
<dbReference type="PANTHER" id="PTHR46211:SF14">
    <property type="entry name" value="GLYCEROPHOSPHODIESTER PHOSPHODIESTERASE"/>
    <property type="match status" value="1"/>
</dbReference>
<dbReference type="Pfam" id="PF03009">
    <property type="entry name" value="GDPD"/>
    <property type="match status" value="1"/>
</dbReference>
<sequence>MLSSSANRKFEKCLVYAHRGASTEAMENTRAAFDKALDYAIDGIETDVQLSRDEVAVLWHDRFLDKIGFADKHIDDFDLTQLKTLNFPQAGSEGIMTLQTFFNDYRQRCRLLVEIKNRDWESVSRHRKKMRQSLDLIGKVADDRIMVSSFNLPSLIFAHQQAALLPLVYNLDDHHTRLDVQQALDDCAFLYGFCLPIAMLDQSLVDVLRAQDKCIAVYTCNTDEEIDKALQLDVDILISDVPHKALEKRDAMKRGT</sequence>
<dbReference type="OrthoDB" id="9795622at2"/>
<gene>
    <name evidence="2" type="ORF">SAMN05216302_1001249</name>
</gene>
<organism evidence="2 3">
    <name type="scientific">Nitrosomonas aestuarii</name>
    <dbReference type="NCBI Taxonomy" id="52441"/>
    <lineage>
        <taxon>Bacteria</taxon>
        <taxon>Pseudomonadati</taxon>
        <taxon>Pseudomonadota</taxon>
        <taxon>Betaproteobacteria</taxon>
        <taxon>Nitrosomonadales</taxon>
        <taxon>Nitrosomonadaceae</taxon>
        <taxon>Nitrosomonas</taxon>
    </lineage>
</organism>
<feature type="domain" description="GP-PDE" evidence="1">
    <location>
        <begin position="13"/>
        <end position="249"/>
    </location>
</feature>
<dbReference type="RefSeq" id="WP_090696555.1">
    <property type="nucleotide sequence ID" value="NZ_FOSP01000001.1"/>
</dbReference>
<dbReference type="AlphaFoldDB" id="A0A1I3XE40"/>
<dbReference type="PANTHER" id="PTHR46211">
    <property type="entry name" value="GLYCEROPHOSPHORYL DIESTER PHOSPHODIESTERASE"/>
    <property type="match status" value="1"/>
</dbReference>
<accession>A0A1I3XE40</accession>
<dbReference type="SUPFAM" id="SSF51695">
    <property type="entry name" value="PLC-like phosphodiesterases"/>
    <property type="match status" value="1"/>
</dbReference>
<protein>
    <submittedName>
        <fullName evidence="2">Glycerophosphoryl diester phosphodiesterase</fullName>
    </submittedName>
</protein>
<keyword evidence="3" id="KW-1185">Reference proteome</keyword>
<dbReference type="InterPro" id="IPR030395">
    <property type="entry name" value="GP_PDE_dom"/>
</dbReference>
<reference evidence="3" key="1">
    <citation type="submission" date="2016-10" db="EMBL/GenBank/DDBJ databases">
        <authorList>
            <person name="Varghese N."/>
            <person name="Submissions S."/>
        </authorList>
    </citation>
    <scope>NUCLEOTIDE SEQUENCE [LARGE SCALE GENOMIC DNA]</scope>
    <source>
        <strain evidence="3">Nm69</strain>
    </source>
</reference>
<evidence type="ECO:0000313" key="3">
    <source>
        <dbReference type="Proteomes" id="UP000199533"/>
    </source>
</evidence>
<dbReference type="Proteomes" id="UP000199533">
    <property type="component" value="Unassembled WGS sequence"/>
</dbReference>
<dbReference type="GO" id="GO:0006629">
    <property type="term" value="P:lipid metabolic process"/>
    <property type="evidence" value="ECO:0007669"/>
    <property type="project" value="InterPro"/>
</dbReference>
<name>A0A1I3XE40_9PROT</name>
<dbReference type="GO" id="GO:0008081">
    <property type="term" value="F:phosphoric diester hydrolase activity"/>
    <property type="evidence" value="ECO:0007669"/>
    <property type="project" value="InterPro"/>
</dbReference>
<dbReference type="CDD" id="cd08556">
    <property type="entry name" value="GDPD"/>
    <property type="match status" value="1"/>
</dbReference>
<evidence type="ECO:0000259" key="1">
    <source>
        <dbReference type="PROSITE" id="PS51704"/>
    </source>
</evidence>
<dbReference type="STRING" id="52441.SAMN05216302_1001249"/>
<dbReference type="InterPro" id="IPR017946">
    <property type="entry name" value="PLC-like_Pdiesterase_TIM-brl"/>
</dbReference>
<proteinExistence type="predicted"/>
<evidence type="ECO:0000313" key="2">
    <source>
        <dbReference type="EMBL" id="SFK17820.1"/>
    </source>
</evidence>